<dbReference type="PROSITE" id="PS00356">
    <property type="entry name" value="HTH_LACI_1"/>
    <property type="match status" value="1"/>
</dbReference>
<reference evidence="5 6" key="1">
    <citation type="submission" date="2020-02" db="EMBL/GenBank/DDBJ databases">
        <title>Paenibacillus sp. nov., isolated from rhizosphere soil of tomato.</title>
        <authorList>
            <person name="Weon H.-Y."/>
            <person name="Lee S.A."/>
        </authorList>
    </citation>
    <scope>NUCLEOTIDE SEQUENCE [LARGE SCALE GENOMIC DNA]</scope>
    <source>
        <strain evidence="5 6">14171R-81</strain>
    </source>
</reference>
<evidence type="ECO:0000256" key="2">
    <source>
        <dbReference type="ARBA" id="ARBA00023125"/>
    </source>
</evidence>
<sequence length="353" mass="38429">MKSVTVYDIAKEANVSVATVSRVLNNTAPVKASTRERIQGLINKYQFQPNALARSLIKKETGMIGIILPDITNPFFPEVLAGLEQEARKQGYTFFLCDTGSSNLDIKEQYKRESQYLNILLEKQVDGIIMLGGRIDLHKCPKEMAKEVAEINKRVPLVFINGNLPGAKFHRVVIDEVAGGRMVTEHLIGLGHRDIAFIGGYPQMSNTVGRLEGFRAAMADAGLTVHEDWIDHGGFSVQRGKNMMGRLLDMEGDRPTAVVCANDLVGIGAIKAAVKAGLQVPRDISITGVDGVPLAASVIPELTTMSLRCLELGRSAAFVMHQLISKSADVNLLTTLTPELTIRESTAPPPSRK</sequence>
<keyword evidence="3" id="KW-0804">Transcription</keyword>
<dbReference type="Pfam" id="PF00356">
    <property type="entry name" value="LacI"/>
    <property type="match status" value="1"/>
</dbReference>
<dbReference type="CDD" id="cd01392">
    <property type="entry name" value="HTH_LacI"/>
    <property type="match status" value="1"/>
</dbReference>
<dbReference type="KEGG" id="prz:GZH47_10595"/>
<dbReference type="GO" id="GO:0003700">
    <property type="term" value="F:DNA-binding transcription factor activity"/>
    <property type="evidence" value="ECO:0007669"/>
    <property type="project" value="TreeGrafter"/>
</dbReference>
<protein>
    <submittedName>
        <fullName evidence="5">LacI family transcriptional regulator</fullName>
    </submittedName>
</protein>
<organism evidence="5 6">
    <name type="scientific">Paenibacillus rhizovicinus</name>
    <dbReference type="NCBI Taxonomy" id="2704463"/>
    <lineage>
        <taxon>Bacteria</taxon>
        <taxon>Bacillati</taxon>
        <taxon>Bacillota</taxon>
        <taxon>Bacilli</taxon>
        <taxon>Bacillales</taxon>
        <taxon>Paenibacillaceae</taxon>
        <taxon>Paenibacillus</taxon>
    </lineage>
</organism>
<dbReference type="GO" id="GO:0000976">
    <property type="term" value="F:transcription cis-regulatory region binding"/>
    <property type="evidence" value="ECO:0007669"/>
    <property type="project" value="TreeGrafter"/>
</dbReference>
<dbReference type="PANTHER" id="PTHR30146">
    <property type="entry name" value="LACI-RELATED TRANSCRIPTIONAL REPRESSOR"/>
    <property type="match status" value="1"/>
</dbReference>
<evidence type="ECO:0000256" key="1">
    <source>
        <dbReference type="ARBA" id="ARBA00023015"/>
    </source>
</evidence>
<dbReference type="Gene3D" id="3.40.50.2300">
    <property type="match status" value="2"/>
</dbReference>
<evidence type="ECO:0000259" key="4">
    <source>
        <dbReference type="PROSITE" id="PS50932"/>
    </source>
</evidence>
<dbReference type="SMART" id="SM00354">
    <property type="entry name" value="HTH_LACI"/>
    <property type="match status" value="1"/>
</dbReference>
<dbReference type="InterPro" id="IPR046335">
    <property type="entry name" value="LacI/GalR-like_sensor"/>
</dbReference>
<dbReference type="InterPro" id="IPR010982">
    <property type="entry name" value="Lambda_DNA-bd_dom_sf"/>
</dbReference>
<dbReference type="PRINTS" id="PR00036">
    <property type="entry name" value="HTHLACI"/>
</dbReference>
<dbReference type="SUPFAM" id="SSF47413">
    <property type="entry name" value="lambda repressor-like DNA-binding domains"/>
    <property type="match status" value="1"/>
</dbReference>
<feature type="domain" description="HTH lacI-type" evidence="4">
    <location>
        <begin position="4"/>
        <end position="58"/>
    </location>
</feature>
<dbReference type="EMBL" id="CP048286">
    <property type="protein sequence ID" value="QHW35021.1"/>
    <property type="molecule type" value="Genomic_DNA"/>
</dbReference>
<keyword evidence="2" id="KW-0238">DNA-binding</keyword>
<dbReference type="InterPro" id="IPR028082">
    <property type="entry name" value="Peripla_BP_I"/>
</dbReference>
<name>A0A6C0P9G6_9BACL</name>
<keyword evidence="6" id="KW-1185">Reference proteome</keyword>
<accession>A0A6C0P9G6</accession>
<dbReference type="SUPFAM" id="SSF53822">
    <property type="entry name" value="Periplasmic binding protein-like I"/>
    <property type="match status" value="1"/>
</dbReference>
<dbReference type="Gene3D" id="1.10.260.40">
    <property type="entry name" value="lambda repressor-like DNA-binding domains"/>
    <property type="match status" value="1"/>
</dbReference>
<dbReference type="CDD" id="cd06267">
    <property type="entry name" value="PBP1_LacI_sugar_binding-like"/>
    <property type="match status" value="1"/>
</dbReference>
<dbReference type="Pfam" id="PF13377">
    <property type="entry name" value="Peripla_BP_3"/>
    <property type="match status" value="1"/>
</dbReference>
<dbReference type="PANTHER" id="PTHR30146:SF109">
    <property type="entry name" value="HTH-TYPE TRANSCRIPTIONAL REGULATOR GALS"/>
    <property type="match status" value="1"/>
</dbReference>
<gene>
    <name evidence="5" type="ORF">GZH47_10595</name>
</gene>
<evidence type="ECO:0000313" key="5">
    <source>
        <dbReference type="EMBL" id="QHW35021.1"/>
    </source>
</evidence>
<dbReference type="Proteomes" id="UP000479114">
    <property type="component" value="Chromosome"/>
</dbReference>
<dbReference type="InterPro" id="IPR000843">
    <property type="entry name" value="HTH_LacI"/>
</dbReference>
<evidence type="ECO:0000313" key="6">
    <source>
        <dbReference type="Proteomes" id="UP000479114"/>
    </source>
</evidence>
<dbReference type="AlphaFoldDB" id="A0A6C0P9G6"/>
<keyword evidence="1" id="KW-0805">Transcription regulation</keyword>
<proteinExistence type="predicted"/>
<dbReference type="PROSITE" id="PS50932">
    <property type="entry name" value="HTH_LACI_2"/>
    <property type="match status" value="1"/>
</dbReference>
<evidence type="ECO:0000256" key="3">
    <source>
        <dbReference type="ARBA" id="ARBA00023163"/>
    </source>
</evidence>